<keyword evidence="2" id="KW-1185">Reference proteome</keyword>
<dbReference type="AlphaFoldDB" id="A0A2H3BNL5"/>
<dbReference type="EMBL" id="KZ293442">
    <property type="protein sequence ID" value="PBK66147.1"/>
    <property type="molecule type" value="Genomic_DNA"/>
</dbReference>
<reference evidence="2" key="1">
    <citation type="journal article" date="2017" name="Nat. Ecol. Evol.">
        <title>Genome expansion and lineage-specific genetic innovations in the forest pathogenic fungi Armillaria.</title>
        <authorList>
            <person name="Sipos G."/>
            <person name="Prasanna A.N."/>
            <person name="Walter M.C."/>
            <person name="O'Connor E."/>
            <person name="Balint B."/>
            <person name="Krizsan K."/>
            <person name="Kiss B."/>
            <person name="Hess J."/>
            <person name="Varga T."/>
            <person name="Slot J."/>
            <person name="Riley R."/>
            <person name="Boka B."/>
            <person name="Rigling D."/>
            <person name="Barry K."/>
            <person name="Lee J."/>
            <person name="Mihaltcheva S."/>
            <person name="LaButti K."/>
            <person name="Lipzen A."/>
            <person name="Waldron R."/>
            <person name="Moloney N.M."/>
            <person name="Sperisen C."/>
            <person name="Kredics L."/>
            <person name="Vagvoelgyi C."/>
            <person name="Patrignani A."/>
            <person name="Fitzpatrick D."/>
            <person name="Nagy I."/>
            <person name="Doyle S."/>
            <person name="Anderson J.B."/>
            <person name="Grigoriev I.V."/>
            <person name="Gueldener U."/>
            <person name="Muensterkoetter M."/>
            <person name="Nagy L.G."/>
        </authorList>
    </citation>
    <scope>NUCLEOTIDE SEQUENCE [LARGE SCALE GENOMIC DNA]</scope>
    <source>
        <strain evidence="2">28-4</strain>
    </source>
</reference>
<evidence type="ECO:0000313" key="2">
    <source>
        <dbReference type="Proteomes" id="UP000218334"/>
    </source>
</evidence>
<sequence length="100" mass="11297">MLSATIYPWLYLSSTNKPRSCSQSRRFTNASSLLSAQLAHCILFLSFSVPCSAPFLLAPILDSLLGHGKLPSSQPRFTTRYLFFDCVFTYIIGRLRYNPL</sequence>
<accession>A0A2H3BNL5</accession>
<protein>
    <submittedName>
        <fullName evidence="1">Uncharacterized protein</fullName>
    </submittedName>
</protein>
<name>A0A2H3BNL5_9AGAR</name>
<gene>
    <name evidence="1" type="ORF">ARMSODRAFT_370925</name>
</gene>
<organism evidence="1 2">
    <name type="scientific">Armillaria solidipes</name>
    <dbReference type="NCBI Taxonomy" id="1076256"/>
    <lineage>
        <taxon>Eukaryota</taxon>
        <taxon>Fungi</taxon>
        <taxon>Dikarya</taxon>
        <taxon>Basidiomycota</taxon>
        <taxon>Agaricomycotina</taxon>
        <taxon>Agaricomycetes</taxon>
        <taxon>Agaricomycetidae</taxon>
        <taxon>Agaricales</taxon>
        <taxon>Marasmiineae</taxon>
        <taxon>Physalacriaceae</taxon>
        <taxon>Armillaria</taxon>
    </lineage>
</organism>
<evidence type="ECO:0000313" key="1">
    <source>
        <dbReference type="EMBL" id="PBK66147.1"/>
    </source>
</evidence>
<proteinExistence type="predicted"/>
<dbReference type="Proteomes" id="UP000218334">
    <property type="component" value="Unassembled WGS sequence"/>
</dbReference>